<feature type="compositionally biased region" description="Basic and acidic residues" evidence="1">
    <location>
        <begin position="16"/>
        <end position="30"/>
    </location>
</feature>
<accession>E3Q220</accession>
<feature type="compositionally biased region" description="Polar residues" evidence="1">
    <location>
        <begin position="1"/>
        <end position="12"/>
    </location>
</feature>
<dbReference type="RefSeq" id="XP_008089141.1">
    <property type="nucleotide sequence ID" value="XM_008090950.1"/>
</dbReference>
<evidence type="ECO:0000313" key="3">
    <source>
        <dbReference type="Proteomes" id="UP000008782"/>
    </source>
</evidence>
<reference evidence="3" key="1">
    <citation type="journal article" date="2012" name="Nat. Genet.">
        <title>Lifestyle transitions in plant pathogenic Colletotrichum fungi deciphered by genome and transcriptome analyses.</title>
        <authorList>
            <person name="O'Connell R.J."/>
            <person name="Thon M.R."/>
            <person name="Hacquard S."/>
            <person name="Amyotte S.G."/>
            <person name="Kleemann J."/>
            <person name="Torres M.F."/>
            <person name="Damm U."/>
            <person name="Buiate E.A."/>
            <person name="Epstein L."/>
            <person name="Alkan N."/>
            <person name="Altmueller J."/>
            <person name="Alvarado-Balderrama L."/>
            <person name="Bauser C.A."/>
            <person name="Becker C."/>
            <person name="Birren B.W."/>
            <person name="Chen Z."/>
            <person name="Choi J."/>
            <person name="Crouch J.A."/>
            <person name="Duvick J.P."/>
            <person name="Farman M.A."/>
            <person name="Gan P."/>
            <person name="Heiman D."/>
            <person name="Henrissat B."/>
            <person name="Howard R.J."/>
            <person name="Kabbage M."/>
            <person name="Koch C."/>
            <person name="Kracher B."/>
            <person name="Kubo Y."/>
            <person name="Law A.D."/>
            <person name="Lebrun M.-H."/>
            <person name="Lee Y.-H."/>
            <person name="Miyara I."/>
            <person name="Moore N."/>
            <person name="Neumann U."/>
            <person name="Nordstroem K."/>
            <person name="Panaccione D.G."/>
            <person name="Panstruga R."/>
            <person name="Place M."/>
            <person name="Proctor R.H."/>
            <person name="Prusky D."/>
            <person name="Rech G."/>
            <person name="Reinhardt R."/>
            <person name="Rollins J.A."/>
            <person name="Rounsley S."/>
            <person name="Schardl C.L."/>
            <person name="Schwartz D.C."/>
            <person name="Shenoy N."/>
            <person name="Shirasu K."/>
            <person name="Sikhakolli U.R."/>
            <person name="Stueber K."/>
            <person name="Sukno S.A."/>
            <person name="Sweigard J.A."/>
            <person name="Takano Y."/>
            <person name="Takahara H."/>
            <person name="Trail F."/>
            <person name="van der Does H.C."/>
            <person name="Voll L.M."/>
            <person name="Will I."/>
            <person name="Young S."/>
            <person name="Zeng Q."/>
            <person name="Zhang J."/>
            <person name="Zhou S."/>
            <person name="Dickman M.B."/>
            <person name="Schulze-Lefert P."/>
            <person name="Ver Loren van Themaat E."/>
            <person name="Ma L.-J."/>
            <person name="Vaillancourt L.J."/>
        </authorList>
    </citation>
    <scope>NUCLEOTIDE SEQUENCE [LARGE SCALE GENOMIC DNA]</scope>
    <source>
        <strain evidence="3">M1.001 / M2 / FGSC 10212</strain>
    </source>
</reference>
<gene>
    <name evidence="2" type="ORF">GLRG_00265</name>
</gene>
<dbReference type="AlphaFoldDB" id="E3Q220"/>
<evidence type="ECO:0000256" key="1">
    <source>
        <dbReference type="SAM" id="MobiDB-lite"/>
    </source>
</evidence>
<dbReference type="HOGENOM" id="CLU_2497753_0_0_1"/>
<feature type="compositionally biased region" description="Basic residues" evidence="1">
    <location>
        <begin position="60"/>
        <end position="69"/>
    </location>
</feature>
<name>E3Q220_COLGM</name>
<dbReference type="EMBL" id="GG697331">
    <property type="protein sequence ID" value="EFQ25121.1"/>
    <property type="molecule type" value="Genomic_DNA"/>
</dbReference>
<dbReference type="Proteomes" id="UP000008782">
    <property type="component" value="Unassembled WGS sequence"/>
</dbReference>
<evidence type="ECO:0000313" key="2">
    <source>
        <dbReference type="EMBL" id="EFQ25121.1"/>
    </source>
</evidence>
<protein>
    <submittedName>
        <fullName evidence="2">Uncharacterized protein</fullName>
    </submittedName>
</protein>
<sequence length="86" mass="9723">MRNRTRNSSVVNGSGDKNEFRSRTLTEARASRIRQPLTRSWDGKRDETAVEDAAIEAREPHHKGKKTKEAKKGGKRDELSARVFSA</sequence>
<proteinExistence type="predicted"/>
<keyword evidence="3" id="KW-1185">Reference proteome</keyword>
<organism evidence="3">
    <name type="scientific">Colletotrichum graminicola (strain M1.001 / M2 / FGSC 10212)</name>
    <name type="common">Maize anthracnose fungus</name>
    <name type="synonym">Glomerella graminicola</name>
    <dbReference type="NCBI Taxonomy" id="645133"/>
    <lineage>
        <taxon>Eukaryota</taxon>
        <taxon>Fungi</taxon>
        <taxon>Dikarya</taxon>
        <taxon>Ascomycota</taxon>
        <taxon>Pezizomycotina</taxon>
        <taxon>Sordariomycetes</taxon>
        <taxon>Hypocreomycetidae</taxon>
        <taxon>Glomerellales</taxon>
        <taxon>Glomerellaceae</taxon>
        <taxon>Colletotrichum</taxon>
        <taxon>Colletotrichum graminicola species complex</taxon>
    </lineage>
</organism>
<feature type="region of interest" description="Disordered" evidence="1">
    <location>
        <begin position="1"/>
        <end position="86"/>
    </location>
</feature>
<feature type="compositionally biased region" description="Basic and acidic residues" evidence="1">
    <location>
        <begin position="70"/>
        <end position="80"/>
    </location>
</feature>
<dbReference type="GeneID" id="24405630"/>
<dbReference type="VEuPathDB" id="FungiDB:GLRG_00265"/>